<dbReference type="AlphaFoldDB" id="A0AAQ3KF69"/>
<organism evidence="9 10">
    <name type="scientific">Canna indica</name>
    <name type="common">Indian-shot</name>
    <dbReference type="NCBI Taxonomy" id="4628"/>
    <lineage>
        <taxon>Eukaryota</taxon>
        <taxon>Viridiplantae</taxon>
        <taxon>Streptophyta</taxon>
        <taxon>Embryophyta</taxon>
        <taxon>Tracheophyta</taxon>
        <taxon>Spermatophyta</taxon>
        <taxon>Magnoliopsida</taxon>
        <taxon>Liliopsida</taxon>
        <taxon>Zingiberales</taxon>
        <taxon>Cannaceae</taxon>
        <taxon>Canna</taxon>
    </lineage>
</organism>
<dbReference type="NCBIfam" id="TIGR00788">
    <property type="entry name" value="fbt"/>
    <property type="match status" value="1"/>
</dbReference>
<evidence type="ECO:0000256" key="6">
    <source>
        <dbReference type="ARBA" id="ARBA00023136"/>
    </source>
</evidence>
<comment type="subcellular location">
    <subcellularLocation>
        <location evidence="1">Membrane</location>
        <topology evidence="1">Multi-pass membrane protein</topology>
    </subcellularLocation>
</comment>
<evidence type="ECO:0000256" key="7">
    <source>
        <dbReference type="SAM" id="MobiDB-lite"/>
    </source>
</evidence>
<evidence type="ECO:0000256" key="2">
    <source>
        <dbReference type="ARBA" id="ARBA00007015"/>
    </source>
</evidence>
<gene>
    <name evidence="9" type="ORF">Cni_G14514</name>
</gene>
<feature type="transmembrane region" description="Helical" evidence="8">
    <location>
        <begin position="452"/>
        <end position="478"/>
    </location>
</feature>
<feature type="transmembrane region" description="Helical" evidence="8">
    <location>
        <begin position="352"/>
        <end position="372"/>
    </location>
</feature>
<protein>
    <submittedName>
        <fullName evidence="9">Folate-biopterin transporter 9, chloroplastic</fullName>
    </submittedName>
</protein>
<dbReference type="EMBL" id="CP136893">
    <property type="protein sequence ID" value="WOL05783.1"/>
    <property type="molecule type" value="Genomic_DNA"/>
</dbReference>
<comment type="similarity">
    <text evidence="2">Belongs to the major facilitator superfamily. Folate-biopterin transporter (TC 2.A.71) family.</text>
</comment>
<dbReference type="Proteomes" id="UP001327560">
    <property type="component" value="Chromosome 4"/>
</dbReference>
<feature type="transmembrane region" description="Helical" evidence="8">
    <location>
        <begin position="162"/>
        <end position="183"/>
    </location>
</feature>
<sequence length="523" mass="56723">MICLTKPTPARHSPSNFSIGHRGGRGSSTSPPPCLHLLPPTRISKQPGTRSFHCCSRSHAYELPSLPRRTTRRDAAAIPAAATGVGRHADGQQMWALCGFGYWVQGFRCFPWLALNFHLVHALHLSPSSLQLVQHTGCLPMVAKPLFGVLSDAVHIGGARRLPYIAIGAFLQLMSWGTLALFATTGQIFSMQMACILISNLGASVTEVVSDALVAEIGRTHREGELQSYAFIALAVGALLGNLSGGFLLLKTQEPKTMFFTFSFLLAMQLALSLTTREEEIYSLPNPSSKYQIIRGTVSENLGEKFSNLITAVSEESIFYPLSWIVASVAVVPILSGSMFCFQTQFLQLDPSVIGLSKVIGQLMVLCATVFYERCLKRIPMRRLIFGTQVLYALALLSDFFLVKRINVKLGISNEAYVLCFSALAEAFAQLKVLPFTVLFSQQCPAGCEGSLFAFFASAMCLSSILSGVFGVGLASLIGVAAGDYSSMHWGILLQFVAALVPLGWISCVPMTASSKEMRLAQR</sequence>
<keyword evidence="5 8" id="KW-1133">Transmembrane helix</keyword>
<keyword evidence="4 8" id="KW-0812">Transmembrane</keyword>
<dbReference type="InterPro" id="IPR004324">
    <property type="entry name" value="FBT"/>
</dbReference>
<feature type="transmembrane region" description="Helical" evidence="8">
    <location>
        <begin position="384"/>
        <end position="404"/>
    </location>
</feature>
<dbReference type="InterPro" id="IPR036259">
    <property type="entry name" value="MFS_trans_sf"/>
</dbReference>
<feature type="transmembrane region" description="Helical" evidence="8">
    <location>
        <begin position="318"/>
        <end position="340"/>
    </location>
</feature>
<feature type="transmembrane region" description="Helical" evidence="8">
    <location>
        <begin position="490"/>
        <end position="513"/>
    </location>
</feature>
<feature type="region of interest" description="Disordered" evidence="7">
    <location>
        <begin position="1"/>
        <end position="33"/>
    </location>
</feature>
<proteinExistence type="inferred from homology"/>
<evidence type="ECO:0000256" key="1">
    <source>
        <dbReference type="ARBA" id="ARBA00004141"/>
    </source>
</evidence>
<dbReference type="PANTHER" id="PTHR31585:SF12">
    <property type="entry name" value="FOLATE-BIOPTERIN TRANSPORTER 9, CHLOROPLASTIC-RELATED"/>
    <property type="match status" value="1"/>
</dbReference>
<dbReference type="GO" id="GO:0016020">
    <property type="term" value="C:membrane"/>
    <property type="evidence" value="ECO:0007669"/>
    <property type="project" value="UniProtKB-SubCell"/>
</dbReference>
<feature type="transmembrane region" description="Helical" evidence="8">
    <location>
        <begin position="416"/>
        <end position="440"/>
    </location>
</feature>
<keyword evidence="6 8" id="KW-0472">Membrane</keyword>
<evidence type="ECO:0000256" key="8">
    <source>
        <dbReference type="SAM" id="Phobius"/>
    </source>
</evidence>
<dbReference type="InterPro" id="IPR039309">
    <property type="entry name" value="BT1"/>
</dbReference>
<dbReference type="SUPFAM" id="SSF103473">
    <property type="entry name" value="MFS general substrate transporter"/>
    <property type="match status" value="1"/>
</dbReference>
<evidence type="ECO:0000313" key="9">
    <source>
        <dbReference type="EMBL" id="WOL05783.1"/>
    </source>
</evidence>
<dbReference type="Gene3D" id="1.20.1250.20">
    <property type="entry name" value="MFS general substrate transporter like domains"/>
    <property type="match status" value="1"/>
</dbReference>
<accession>A0AAQ3KF69</accession>
<reference evidence="9 10" key="1">
    <citation type="submission" date="2023-10" db="EMBL/GenBank/DDBJ databases">
        <title>Chromosome-scale genome assembly provides insights into flower coloration mechanisms of Canna indica.</title>
        <authorList>
            <person name="Li C."/>
        </authorList>
    </citation>
    <scope>NUCLEOTIDE SEQUENCE [LARGE SCALE GENOMIC DNA]</scope>
    <source>
        <tissue evidence="9">Flower</tissue>
    </source>
</reference>
<evidence type="ECO:0000256" key="3">
    <source>
        <dbReference type="ARBA" id="ARBA00022448"/>
    </source>
</evidence>
<evidence type="ECO:0000256" key="4">
    <source>
        <dbReference type="ARBA" id="ARBA00022692"/>
    </source>
</evidence>
<dbReference type="Pfam" id="PF03092">
    <property type="entry name" value="BT1"/>
    <property type="match status" value="1"/>
</dbReference>
<keyword evidence="3" id="KW-0813">Transport</keyword>
<dbReference type="PANTHER" id="PTHR31585">
    <property type="entry name" value="FOLATE-BIOPTERIN TRANSPORTER 1, CHLOROPLASTIC"/>
    <property type="match status" value="1"/>
</dbReference>
<name>A0AAQ3KF69_9LILI</name>
<evidence type="ECO:0000256" key="5">
    <source>
        <dbReference type="ARBA" id="ARBA00022989"/>
    </source>
</evidence>
<evidence type="ECO:0000313" key="10">
    <source>
        <dbReference type="Proteomes" id="UP001327560"/>
    </source>
</evidence>
<feature type="transmembrane region" description="Helical" evidence="8">
    <location>
        <begin position="229"/>
        <end position="250"/>
    </location>
</feature>
<keyword evidence="10" id="KW-1185">Reference proteome</keyword>